<feature type="transmembrane region" description="Helical" evidence="11">
    <location>
        <begin position="2130"/>
        <end position="2153"/>
    </location>
</feature>
<dbReference type="InterPro" id="IPR000832">
    <property type="entry name" value="GPCR_2_secretin-like"/>
</dbReference>
<feature type="signal peptide" evidence="12">
    <location>
        <begin position="1"/>
        <end position="22"/>
    </location>
</feature>
<name>A0AA35RFI4_GEOBA</name>
<dbReference type="CDD" id="cd15040">
    <property type="entry name" value="7tmB2_Adhesion"/>
    <property type="match status" value="1"/>
</dbReference>
<dbReference type="GO" id="GO:0030001">
    <property type="term" value="P:metal ion transport"/>
    <property type="evidence" value="ECO:0007669"/>
    <property type="project" value="TreeGrafter"/>
</dbReference>
<evidence type="ECO:0000313" key="16">
    <source>
        <dbReference type="Proteomes" id="UP001174909"/>
    </source>
</evidence>
<feature type="domain" description="G-protein coupled receptors family 2 profile 2" evidence="14">
    <location>
        <begin position="1908"/>
        <end position="2154"/>
    </location>
</feature>
<keyword evidence="8 11" id="KW-0472">Membrane</keyword>
<sequence length="2318" mass="255757">MLGRRPCVFCLLLVCLGVVAKSQQECLDQISSGRRCCTPSAFTKLSFKLRLNSVAEGCDSPSYLDQGVRLEVRRPGHNWEPVRFYTATLESRDNSLITGLPGGTRVADENNSHFPVLITQVTEPFTVSEYFCGTEYYTAGTEYRWLQRYNSSAIEGQETWSLGDVSITYDEGGLHCSALLTKYHFREGNGSNLDGSIWTPLACEQQGSSQPGTLYFSRILEVDGFSQRGVLLTPTWWNSNCSSRTFAGCELSEECRTSTIGDEVCSVGTGMQCQCQFPQVPGRDNACFDTSLGFERAMYNVSEHETAELCVIGVLSGVLLDDIQLLVTTQQGTANATDFTSLTTTVTLTNTMRRSCVSIAITDDSISENMENFTVSLSLTGPQHSAALLSRSTTTISIFDNDVVKLIMESDTLYEGQKVDTLRLSSLIDAWVDISGTALGDVDFYTRRVRKTSGDLLRVTALVDDVWEGCEDFQLFVTAGGQNFVRTVFIRDLNELHVGFNDSYYAVRENDSSVTVCVTIQQGHMDENAVLSLEVSTVQIPGSAQEVLDYRGISTVITFNSSVSVNCLTLVVVDDNSLEQNETLMMSLSFVHDTYNVNFTQKSVTVKIMNDDVLKIGFVSPVYSASEGLANVTVCIEVKEGSLSITPNLSLSTYNHTAGPGSVMDSRSTIFFSMDEHVMCRDIMFNDDMKYEETENLTLSLTLTGELHNEVEVSPDTATISVIDDDYLYIGFEQSAYTASERDASISVCIEVKDGLLGAPISVIMAVESLGAQANSDFQDVENRVLTIEPPFETPLCVAAVSIINDMAFEDSETLNVLLTAMDVFSRVIVTQPTATIIITDDDMVTVGFDQRDYTVREDGRQLEMCVTVRDGMQLGTNLTVHLESETGTAEENKDYIKLSRDITLSPTTPEQCVSIDIIDDTAFEENEMMAMSVSLAEVQERVQILPQSANVFITDNDELHVGFNDSYYAVRENDSSVTVCVTIQQGRMDENAVLSLEVSTVQIPGSAQEVLDYRGISTVITFNSSVSVNCLMLVVVDDNSLEQNETLMMSLSFVQDTYNVYFTQKSVTVKIMNDDDLYIGFEQSAYTASERNASISVCIEVKHGLLGAPISVIMAVESLSAQANSDFQDVENRVLTIEPPFETPLCVAAVSIINDMAFEDSETLNVLLTPMDVFSRVIVTQPTATIIITDDDMVTVGFDQRDYTVREDGRQLEICVTVRDGMQLGTNLTVHLESETGTAEENKDYINLSRDLTLSPTTPEQCVSIDIIDDTAFEENEMIAMSVSLAEVQERVQISPQSANVFITDNDELTVGFKRNYEAVPEGGMFNVCVEVPPGKLGKDLTLQLSTHSGTASDGIDFDGEQKLLSLNSTTSNACVQISTMNDTLYEDKEFFTVSLSVIGENRRAVHLPQSNPTLFIENDDDVFVDFMSSYYSTNESAGSVDVCVWVVTGQLGTNITLELNTLRETATAVDDFVEVKTTLILSPSNLEGCVTVNIVDDEAVEWSETLTLTLSQFGVSDTALNVSKKPVKINITDDDVAVIALETVTHDQTDDFRLVDICAVTNNTLERTFNLSVVADIVMEFENGTTHSSTVIRHLELEPSVTHACLSFKITKNQELSFFVVSPVAVEILNPNGTILSEPSFDEILTLLKDDNVNVVEVIELLDDVVNTLINNEQTASYKFSNTLIDVVSRVLDVTNESPEVSEKEGIMTDSKPAPGTSLLETLDKFALQSFNSSHGTISSNNTKIGVLNMNDVEKDFITGISGPEDEMIEIQAAVLMKYNFSVTVGSYYFRNVSGLLPGSIDNISNSELVSSVLSSALWCEDHPCDPIDNTSELVRISLHHRPMTDSEEPRCVFYNLKTNRWSEDGCTVSNESNSTLTICSCNHLTHFAVMLSPKNSVNKQDAYNMRLIGYVGTSISLTCLLIIVFIFTTFKSLWSMRNYIHVNLSISLFVAQLLFVVGVDKTQNQIACQTIAVVLHYAFLVTFMWMLMEGVVLYVALVRVFVTKPHRYVIGFTVVSYGAPLVYMALAVPLGFLLSRGPHYGGEICWLRYDTHFIWALISPVILIILANIGFFFMAIYIIWKQQTRRNLSTSQIQKAKHWLKVSVSLLVVMGIAWIIGVMTFHEALLFVSYIFTVVVAFQGAIMFIMFVILSKQVKLALKKWFIRSVIMKSDYLSEHFSDFTRSTQTGYSQSHSSVSTKNSTVAQGIQLGAFLAPPAKPEVLGELQKEYEATVLPSPSPAPSTPYASSRNSPLPHLQSHLEEDVTDGDEGPPNTFTVIYVTNDKDSGRGSPDTDTICTPPPHHLPTLNSSDMSVTN</sequence>
<dbReference type="GO" id="GO:0004930">
    <property type="term" value="F:G protein-coupled receptor activity"/>
    <property type="evidence" value="ECO:0007669"/>
    <property type="project" value="InterPro"/>
</dbReference>
<dbReference type="Pfam" id="PF01825">
    <property type="entry name" value="GPS"/>
    <property type="match status" value="1"/>
</dbReference>
<accession>A0AA35RFI4</accession>
<evidence type="ECO:0000256" key="12">
    <source>
        <dbReference type="SAM" id="SignalP"/>
    </source>
</evidence>
<dbReference type="InterPro" id="IPR038081">
    <property type="entry name" value="CalX-like_sf"/>
</dbReference>
<keyword evidence="5" id="KW-0106">Calcium</keyword>
<dbReference type="InterPro" id="IPR057244">
    <property type="entry name" value="GAIN_B"/>
</dbReference>
<dbReference type="InterPro" id="IPR003644">
    <property type="entry name" value="Calx_beta"/>
</dbReference>
<keyword evidence="7" id="KW-0813">Transport</keyword>
<dbReference type="Pfam" id="PF00002">
    <property type="entry name" value="7tm_2"/>
    <property type="match status" value="1"/>
</dbReference>
<feature type="chain" id="PRO_5041354181" evidence="12">
    <location>
        <begin position="23"/>
        <end position="2318"/>
    </location>
</feature>
<evidence type="ECO:0000256" key="3">
    <source>
        <dbReference type="ARBA" id="ARBA00022729"/>
    </source>
</evidence>
<feature type="transmembrane region" description="Helical" evidence="11">
    <location>
        <begin position="1974"/>
        <end position="2000"/>
    </location>
</feature>
<keyword evidence="3 12" id="KW-0732">Signal</keyword>
<dbReference type="PANTHER" id="PTHR11878">
    <property type="entry name" value="SODIUM/CALCIUM EXCHANGER"/>
    <property type="match status" value="1"/>
</dbReference>
<dbReference type="InterPro" id="IPR000203">
    <property type="entry name" value="GPS"/>
</dbReference>
<gene>
    <name evidence="15" type="ORF">GBAR_LOCUS6942</name>
</gene>
<keyword evidence="15" id="KW-0675">Receptor</keyword>
<dbReference type="PROSITE" id="PS50261">
    <property type="entry name" value="G_PROTEIN_RECEP_F2_4"/>
    <property type="match status" value="1"/>
</dbReference>
<evidence type="ECO:0000259" key="14">
    <source>
        <dbReference type="PROSITE" id="PS50261"/>
    </source>
</evidence>
<feature type="transmembrane region" description="Helical" evidence="11">
    <location>
        <begin position="2012"/>
        <end position="2036"/>
    </location>
</feature>
<comment type="caution">
    <text evidence="15">The sequence shown here is derived from an EMBL/GenBank/DDBJ whole genome shotgun (WGS) entry which is preliminary data.</text>
</comment>
<feature type="transmembrane region" description="Helical" evidence="11">
    <location>
        <begin position="2056"/>
        <end position="2082"/>
    </location>
</feature>
<evidence type="ECO:0000256" key="7">
    <source>
        <dbReference type="ARBA" id="ARBA00023065"/>
    </source>
</evidence>
<proteinExistence type="predicted"/>
<dbReference type="Pfam" id="PF03160">
    <property type="entry name" value="Calx-beta"/>
    <property type="match status" value="5"/>
</dbReference>
<evidence type="ECO:0000256" key="6">
    <source>
        <dbReference type="ARBA" id="ARBA00022989"/>
    </source>
</evidence>
<evidence type="ECO:0000256" key="1">
    <source>
        <dbReference type="ARBA" id="ARBA00004141"/>
    </source>
</evidence>
<feature type="compositionally biased region" description="Polar residues" evidence="10">
    <location>
        <begin position="2308"/>
        <end position="2318"/>
    </location>
</feature>
<protein>
    <submittedName>
        <fullName evidence="15">Adhesion G protein-coupled receptor L3</fullName>
    </submittedName>
</protein>
<dbReference type="PROSITE" id="PS50221">
    <property type="entry name" value="GAIN_B"/>
    <property type="match status" value="1"/>
</dbReference>
<keyword evidence="9" id="KW-1015">Disulfide bond</keyword>
<feature type="transmembrane region" description="Helical" evidence="11">
    <location>
        <begin position="2102"/>
        <end position="2124"/>
    </location>
</feature>
<keyword evidence="6 11" id="KW-1133">Transmembrane helix</keyword>
<dbReference type="PANTHER" id="PTHR11878:SF65">
    <property type="entry name" value="NA_CA-EXCHANGE PROTEIN, ISOFORM G"/>
    <property type="match status" value="1"/>
</dbReference>
<feature type="region of interest" description="Disordered" evidence="10">
    <location>
        <begin position="2234"/>
        <end position="2318"/>
    </location>
</feature>
<dbReference type="SUPFAM" id="SSF141072">
    <property type="entry name" value="CalX-like"/>
    <property type="match status" value="10"/>
</dbReference>
<keyword evidence="7" id="KW-0406">Ion transport</keyword>
<reference evidence="15" key="1">
    <citation type="submission" date="2023-03" db="EMBL/GenBank/DDBJ databases">
        <authorList>
            <person name="Steffen K."/>
            <person name="Cardenas P."/>
        </authorList>
    </citation>
    <scope>NUCLEOTIDE SEQUENCE</scope>
</reference>
<feature type="transmembrane region" description="Helical" evidence="11">
    <location>
        <begin position="1942"/>
        <end position="1962"/>
    </location>
</feature>
<dbReference type="PRINTS" id="PR00249">
    <property type="entry name" value="GPCRSECRETIN"/>
</dbReference>
<feature type="transmembrane region" description="Helical" evidence="11">
    <location>
        <begin position="1910"/>
        <end position="1930"/>
    </location>
</feature>
<dbReference type="GO" id="GO:0016020">
    <property type="term" value="C:membrane"/>
    <property type="evidence" value="ECO:0007669"/>
    <property type="project" value="UniProtKB-SubCell"/>
</dbReference>
<dbReference type="GO" id="GO:0007166">
    <property type="term" value="P:cell surface receptor signaling pathway"/>
    <property type="evidence" value="ECO:0007669"/>
    <property type="project" value="InterPro"/>
</dbReference>
<evidence type="ECO:0000256" key="11">
    <source>
        <dbReference type="SAM" id="Phobius"/>
    </source>
</evidence>
<dbReference type="SMART" id="SM00237">
    <property type="entry name" value="Calx_beta"/>
    <property type="match status" value="10"/>
</dbReference>
<evidence type="ECO:0000313" key="15">
    <source>
        <dbReference type="EMBL" id="CAI8010530.1"/>
    </source>
</evidence>
<dbReference type="Gene3D" id="1.20.1070.10">
    <property type="entry name" value="Rhodopsin 7-helix transmembrane proteins"/>
    <property type="match status" value="1"/>
</dbReference>
<evidence type="ECO:0000256" key="4">
    <source>
        <dbReference type="ARBA" id="ARBA00022737"/>
    </source>
</evidence>
<evidence type="ECO:0000256" key="10">
    <source>
        <dbReference type="SAM" id="MobiDB-lite"/>
    </source>
</evidence>
<dbReference type="InterPro" id="IPR017981">
    <property type="entry name" value="GPCR_2-like_7TM"/>
</dbReference>
<evidence type="ECO:0000256" key="9">
    <source>
        <dbReference type="ARBA" id="ARBA00023157"/>
    </source>
</evidence>
<dbReference type="SMART" id="SM00303">
    <property type="entry name" value="GPS"/>
    <property type="match status" value="1"/>
</dbReference>
<evidence type="ECO:0000256" key="5">
    <source>
        <dbReference type="ARBA" id="ARBA00022837"/>
    </source>
</evidence>
<dbReference type="SUPFAM" id="SSF81321">
    <property type="entry name" value="Family A G protein-coupled receptor-like"/>
    <property type="match status" value="1"/>
</dbReference>
<keyword evidence="2 11" id="KW-0812">Transmembrane</keyword>
<dbReference type="Gene3D" id="2.60.40.2030">
    <property type="match status" value="10"/>
</dbReference>
<evidence type="ECO:0000259" key="13">
    <source>
        <dbReference type="PROSITE" id="PS50221"/>
    </source>
</evidence>
<dbReference type="Gene3D" id="2.60.220.50">
    <property type="match status" value="1"/>
</dbReference>
<organism evidence="15 16">
    <name type="scientific">Geodia barretti</name>
    <name type="common">Barrett's horny sponge</name>
    <dbReference type="NCBI Taxonomy" id="519541"/>
    <lineage>
        <taxon>Eukaryota</taxon>
        <taxon>Metazoa</taxon>
        <taxon>Porifera</taxon>
        <taxon>Demospongiae</taxon>
        <taxon>Heteroscleromorpha</taxon>
        <taxon>Tetractinellida</taxon>
        <taxon>Astrophorina</taxon>
        <taxon>Geodiidae</taxon>
        <taxon>Geodia</taxon>
    </lineage>
</organism>
<keyword evidence="4" id="KW-0677">Repeat</keyword>
<feature type="domain" description="GAIN-B" evidence="13">
    <location>
        <begin position="1736"/>
        <end position="1900"/>
    </location>
</feature>
<evidence type="ECO:0000256" key="2">
    <source>
        <dbReference type="ARBA" id="ARBA00022692"/>
    </source>
</evidence>
<dbReference type="EMBL" id="CASHTH010001043">
    <property type="protein sequence ID" value="CAI8010530.1"/>
    <property type="molecule type" value="Genomic_DNA"/>
</dbReference>
<keyword evidence="16" id="KW-1185">Reference proteome</keyword>
<comment type="subcellular location">
    <subcellularLocation>
        <location evidence="1">Membrane</location>
        <topology evidence="1">Multi-pass membrane protein</topology>
    </subcellularLocation>
</comment>
<dbReference type="InterPro" id="IPR046338">
    <property type="entry name" value="GAIN_dom_sf"/>
</dbReference>
<dbReference type="InterPro" id="IPR051171">
    <property type="entry name" value="CaCA"/>
</dbReference>
<dbReference type="Proteomes" id="UP001174909">
    <property type="component" value="Unassembled WGS sequence"/>
</dbReference>
<evidence type="ECO:0000256" key="8">
    <source>
        <dbReference type="ARBA" id="ARBA00023136"/>
    </source>
</evidence>